<dbReference type="Proteomes" id="UP000035268">
    <property type="component" value="Chromosome"/>
</dbReference>
<dbReference type="Gene3D" id="1.10.10.10">
    <property type="entry name" value="Winged helix-like DNA-binding domain superfamily/Winged helix DNA-binding domain"/>
    <property type="match status" value="1"/>
</dbReference>
<dbReference type="InterPro" id="IPR030489">
    <property type="entry name" value="TR_Rrf2-type_CS"/>
</dbReference>
<sequence>MSGIIKVSEAVSLALHSVLYLARRGQGPVRTQEIADTFGVSVHHLAKVHQRLVRVGILRSNRGPRGGVVLDRDPAELTLLELYESMEGRLESGPCVFGRPVCDRHECLFGDLVSSINRQAREYFGTTTIGDLAKGWKGKEEESESESESES</sequence>
<dbReference type="GO" id="GO:0003700">
    <property type="term" value="F:DNA-binding transcription factor activity"/>
    <property type="evidence" value="ECO:0007669"/>
    <property type="project" value="TreeGrafter"/>
</dbReference>
<keyword evidence="2" id="KW-1185">Reference proteome</keyword>
<proteinExistence type="predicted"/>
<protein>
    <submittedName>
        <fullName evidence="1">Rrf2 family transcriptional regulator</fullName>
    </submittedName>
</protein>
<evidence type="ECO:0000313" key="1">
    <source>
        <dbReference type="EMBL" id="AKJ64907.1"/>
    </source>
</evidence>
<dbReference type="AlphaFoldDB" id="A0A0G3EHL0"/>
<organism evidence="1 2">
    <name type="scientific">Kiritimatiella glycovorans</name>
    <dbReference type="NCBI Taxonomy" id="1307763"/>
    <lineage>
        <taxon>Bacteria</taxon>
        <taxon>Pseudomonadati</taxon>
        <taxon>Kiritimatiellota</taxon>
        <taxon>Kiritimatiellia</taxon>
        <taxon>Kiritimatiellales</taxon>
        <taxon>Kiritimatiellaceae</taxon>
        <taxon>Kiritimatiella</taxon>
    </lineage>
</organism>
<dbReference type="InterPro" id="IPR000944">
    <property type="entry name" value="Tscrpt_reg_Rrf2"/>
</dbReference>
<dbReference type="GO" id="GO:0005829">
    <property type="term" value="C:cytosol"/>
    <property type="evidence" value="ECO:0007669"/>
    <property type="project" value="TreeGrafter"/>
</dbReference>
<accession>A0A0G3EHL0</accession>
<dbReference type="KEGG" id="vbl:L21SP4_01664"/>
<dbReference type="RefSeq" id="WP_074041569.1">
    <property type="nucleotide sequence ID" value="NZ_CP010904.1"/>
</dbReference>
<dbReference type="STRING" id="1307763.L21SP4_01664"/>
<dbReference type="PANTHER" id="PTHR33221:SF15">
    <property type="entry name" value="HTH-TYPE TRANSCRIPTIONAL REGULATOR YWGB-RELATED"/>
    <property type="match status" value="1"/>
</dbReference>
<gene>
    <name evidence="1" type="ORF">L21SP4_01664</name>
</gene>
<dbReference type="PROSITE" id="PS51197">
    <property type="entry name" value="HTH_RRF2_2"/>
    <property type="match status" value="1"/>
</dbReference>
<dbReference type="OrthoDB" id="9800519at2"/>
<reference evidence="2" key="1">
    <citation type="submission" date="2015-02" db="EMBL/GenBank/DDBJ databases">
        <title>Description and complete genome sequence of the first cultured representative of the subdivision 5 of the Verrucomicrobia phylum.</title>
        <authorList>
            <person name="Spring S."/>
            <person name="Bunk B."/>
            <person name="Sproer C."/>
            <person name="Klenk H.-P."/>
        </authorList>
    </citation>
    <scope>NUCLEOTIDE SEQUENCE [LARGE SCALE GENOMIC DNA]</scope>
    <source>
        <strain evidence="2">L21-Fru-AB</strain>
    </source>
</reference>
<dbReference type="SUPFAM" id="SSF46785">
    <property type="entry name" value="Winged helix' DNA-binding domain"/>
    <property type="match status" value="1"/>
</dbReference>
<dbReference type="NCBIfam" id="TIGR00738">
    <property type="entry name" value="rrf2_super"/>
    <property type="match status" value="1"/>
</dbReference>
<dbReference type="PROSITE" id="PS01332">
    <property type="entry name" value="HTH_RRF2_1"/>
    <property type="match status" value="1"/>
</dbReference>
<dbReference type="PANTHER" id="PTHR33221">
    <property type="entry name" value="WINGED HELIX-TURN-HELIX TRANSCRIPTIONAL REGULATOR, RRF2 FAMILY"/>
    <property type="match status" value="1"/>
</dbReference>
<reference evidence="1 2" key="2">
    <citation type="journal article" date="2016" name="ISME J.">
        <title>Characterization of the first cultured representative of Verrucomicrobia subdivision 5 indicates the proposal of a novel phylum.</title>
        <authorList>
            <person name="Spring S."/>
            <person name="Bunk B."/>
            <person name="Sproer C."/>
            <person name="Schumann P."/>
            <person name="Rohde M."/>
            <person name="Tindall B.J."/>
            <person name="Klenk H.P."/>
        </authorList>
    </citation>
    <scope>NUCLEOTIDE SEQUENCE [LARGE SCALE GENOMIC DNA]</scope>
    <source>
        <strain evidence="1 2">L21-Fru-AB</strain>
    </source>
</reference>
<dbReference type="Pfam" id="PF02082">
    <property type="entry name" value="Rrf2"/>
    <property type="match status" value="1"/>
</dbReference>
<dbReference type="EMBL" id="CP010904">
    <property type="protein sequence ID" value="AKJ64907.1"/>
    <property type="molecule type" value="Genomic_DNA"/>
</dbReference>
<evidence type="ECO:0000313" key="2">
    <source>
        <dbReference type="Proteomes" id="UP000035268"/>
    </source>
</evidence>
<name>A0A0G3EHL0_9BACT</name>
<dbReference type="InterPro" id="IPR036390">
    <property type="entry name" value="WH_DNA-bd_sf"/>
</dbReference>
<dbReference type="InterPro" id="IPR036388">
    <property type="entry name" value="WH-like_DNA-bd_sf"/>
</dbReference>